<evidence type="ECO:0000256" key="6">
    <source>
        <dbReference type="ARBA" id="ARBA00022617"/>
    </source>
</evidence>
<evidence type="ECO:0000256" key="8">
    <source>
        <dbReference type="ARBA" id="ARBA00022723"/>
    </source>
</evidence>
<comment type="function">
    <text evidence="14">Catalyzes the oxidation of protoporphyrinogen IX to protoporphyrin IX.</text>
</comment>
<comment type="pathway">
    <text evidence="2 14">Porphyrin-containing compound metabolism; protoporphyrin-IX biosynthesis; protoporphyrin-IX from protoporphyrinogen-IX: step 1/1.</text>
</comment>
<dbReference type="InterPro" id="IPR005265">
    <property type="entry name" value="HemJ-like"/>
</dbReference>
<keyword evidence="6 14" id="KW-0349">Heme</keyword>
<keyword evidence="8 14" id="KW-0479">Metal-binding</keyword>
<keyword evidence="12 14" id="KW-0472">Membrane</keyword>
<keyword evidence="9 15" id="KW-1133">Transmembrane helix</keyword>
<keyword evidence="10" id="KW-0560">Oxidoreductase</keyword>
<dbReference type="EC" id="1.3.99.-" evidence="14"/>
<evidence type="ECO:0000256" key="12">
    <source>
        <dbReference type="ARBA" id="ARBA00023136"/>
    </source>
</evidence>
<dbReference type="PANTHER" id="PTHR40255">
    <property type="entry name" value="UPF0093 MEMBRANE PROTEIN SLR1790"/>
    <property type="match status" value="1"/>
</dbReference>
<dbReference type="PANTHER" id="PTHR40255:SF1">
    <property type="entry name" value="PROTOPORPHYRINOGEN IX OXIDASE"/>
    <property type="match status" value="1"/>
</dbReference>
<keyword evidence="17" id="KW-1185">Reference proteome</keyword>
<name>A0ABX1N172_9RHOO</name>
<dbReference type="Pfam" id="PF03653">
    <property type="entry name" value="UPF0093"/>
    <property type="match status" value="1"/>
</dbReference>
<dbReference type="Proteomes" id="UP000601990">
    <property type="component" value="Unassembled WGS sequence"/>
</dbReference>
<evidence type="ECO:0000313" key="16">
    <source>
        <dbReference type="EMBL" id="NMF92850.1"/>
    </source>
</evidence>
<dbReference type="EMBL" id="WTVH01000008">
    <property type="protein sequence ID" value="NMF92850.1"/>
    <property type="molecule type" value="Genomic_DNA"/>
</dbReference>
<evidence type="ECO:0000256" key="11">
    <source>
        <dbReference type="ARBA" id="ARBA00023004"/>
    </source>
</evidence>
<feature type="transmembrane region" description="Helical" evidence="15">
    <location>
        <begin position="114"/>
        <end position="133"/>
    </location>
</feature>
<accession>A0ABX1N172</accession>
<evidence type="ECO:0000256" key="10">
    <source>
        <dbReference type="ARBA" id="ARBA00023002"/>
    </source>
</evidence>
<comment type="caution">
    <text evidence="16">The sequence shown here is derived from an EMBL/GenBank/DDBJ whole genome shotgun (WGS) entry which is preliminary data.</text>
</comment>
<evidence type="ECO:0000256" key="3">
    <source>
        <dbReference type="ARBA" id="ARBA00006501"/>
    </source>
</evidence>
<comment type="cofactor">
    <cofactor evidence="14">
        <name>heme b</name>
        <dbReference type="ChEBI" id="CHEBI:60344"/>
    </cofactor>
    <text evidence="14">Binds 1 heme b (iron(II)-protoporphyrin IX) group per subunit.</text>
</comment>
<evidence type="ECO:0000256" key="15">
    <source>
        <dbReference type="SAM" id="Phobius"/>
    </source>
</evidence>
<evidence type="ECO:0000256" key="5">
    <source>
        <dbReference type="ARBA" id="ARBA00022475"/>
    </source>
</evidence>
<evidence type="ECO:0000256" key="7">
    <source>
        <dbReference type="ARBA" id="ARBA00022692"/>
    </source>
</evidence>
<evidence type="ECO:0000256" key="13">
    <source>
        <dbReference type="ARBA" id="ARBA00048390"/>
    </source>
</evidence>
<evidence type="ECO:0000256" key="9">
    <source>
        <dbReference type="ARBA" id="ARBA00022989"/>
    </source>
</evidence>
<dbReference type="RefSeq" id="WP_169198146.1">
    <property type="nucleotide sequence ID" value="NZ_WTVH02000010.1"/>
</dbReference>
<feature type="transmembrane region" description="Helical" evidence="15">
    <location>
        <begin position="78"/>
        <end position="102"/>
    </location>
</feature>
<evidence type="ECO:0000256" key="1">
    <source>
        <dbReference type="ARBA" id="ARBA00004651"/>
    </source>
</evidence>
<sequence>MHLLKLLHFAALLAWCGTLLYMPAMIAAGTHHNQPMFYRHHTHLMRLMFTLVSSPAALLAIISGTLLFPGAAALEPWLILKLSVVCLLVIGHALCGVLILKIERRPEGRIRRHCTILGSVLTVLLGVTLWLVLAKPL</sequence>
<feature type="transmembrane region" description="Helical" evidence="15">
    <location>
        <begin position="47"/>
        <end position="72"/>
    </location>
</feature>
<reference evidence="16" key="1">
    <citation type="submission" date="2019-12" db="EMBL/GenBank/DDBJ databases">
        <title>Comparative genomics gives insights into the taxonomy of the Azoarcus-Aromatoleum group and reveals separate origins of nif in the plant-associated Azoarcus and non-plant-associated Aromatoleum sub-groups.</title>
        <authorList>
            <person name="Lafos M."/>
            <person name="Maluk M."/>
            <person name="Batista M."/>
            <person name="Junghare M."/>
            <person name="Carmona M."/>
            <person name="Faoro H."/>
            <person name="Cruz L.M."/>
            <person name="Battistoni F."/>
            <person name="De Souza E."/>
            <person name="Pedrosa F."/>
            <person name="Chen W.-M."/>
            <person name="Poole P.S."/>
            <person name="Dixon R.A."/>
            <person name="James E.K."/>
        </authorList>
    </citation>
    <scope>NUCLEOTIDE SEQUENCE</scope>
    <source>
        <strain evidence="16">U120</strain>
    </source>
</reference>
<dbReference type="PIRSF" id="PIRSF004638">
    <property type="entry name" value="UCP004638"/>
    <property type="match status" value="1"/>
</dbReference>
<protein>
    <recommendedName>
        <fullName evidence="4 14">Protoporphyrinogen IX oxidase</fullName>
        <ecNumber evidence="14">1.3.99.-</ecNumber>
    </recommendedName>
</protein>
<comment type="catalytic activity">
    <reaction evidence="13 14">
        <text>protoporphyrinogen IX + 3 A = protoporphyrin IX + 3 AH2</text>
        <dbReference type="Rhea" id="RHEA:62000"/>
        <dbReference type="ChEBI" id="CHEBI:13193"/>
        <dbReference type="ChEBI" id="CHEBI:17499"/>
        <dbReference type="ChEBI" id="CHEBI:57306"/>
        <dbReference type="ChEBI" id="CHEBI:57307"/>
    </reaction>
</comment>
<comment type="subcellular location">
    <subcellularLocation>
        <location evidence="1">Cell membrane</location>
        <topology evidence="1">Multi-pass membrane protein</topology>
    </subcellularLocation>
</comment>
<evidence type="ECO:0000256" key="4">
    <source>
        <dbReference type="ARBA" id="ARBA00017504"/>
    </source>
</evidence>
<keyword evidence="7 15" id="KW-0812">Transmembrane</keyword>
<keyword evidence="5 14" id="KW-1003">Cell membrane</keyword>
<organism evidence="16 17">
    <name type="scientific">Aromatoleum buckelii</name>
    <dbReference type="NCBI Taxonomy" id="200254"/>
    <lineage>
        <taxon>Bacteria</taxon>
        <taxon>Pseudomonadati</taxon>
        <taxon>Pseudomonadota</taxon>
        <taxon>Betaproteobacteria</taxon>
        <taxon>Rhodocyclales</taxon>
        <taxon>Rhodocyclaceae</taxon>
        <taxon>Aromatoleum</taxon>
    </lineage>
</organism>
<feature type="transmembrane region" description="Helical" evidence="15">
    <location>
        <begin position="6"/>
        <end position="26"/>
    </location>
</feature>
<evidence type="ECO:0000256" key="14">
    <source>
        <dbReference type="PIRNR" id="PIRNR004638"/>
    </source>
</evidence>
<comment type="similarity">
    <text evidence="3 14">Belongs to the HemJ family.</text>
</comment>
<keyword evidence="11 14" id="KW-0408">Iron</keyword>
<gene>
    <name evidence="16" type="ORF">GO608_05865</name>
</gene>
<evidence type="ECO:0000313" key="17">
    <source>
        <dbReference type="Proteomes" id="UP000601990"/>
    </source>
</evidence>
<evidence type="ECO:0000256" key="2">
    <source>
        <dbReference type="ARBA" id="ARBA00005073"/>
    </source>
</evidence>
<proteinExistence type="inferred from homology"/>